<dbReference type="Proteomes" id="UP000639516">
    <property type="component" value="Unassembled WGS sequence"/>
</dbReference>
<accession>A0ABR7UK77</accession>
<sequence>MLYLVVVEPLLPLLVGAGLFMLTRSHLIAVGLSALGFGAWGALYFSRLSLDGPLSGALYGLGSEGFTSGLAAFAGSGYVRLIAAEARRLGTERAAIVHAVGIAFAATAFVLLLVTNGSDKVGLGLYLVLLAWSLGAAVATGSFGGVVAMAAFALVAMVHGIWGAALATGSRDAGQAYIAMFYVPPLLVPVLATAAFGRWLGSSLRARRSHERPG</sequence>
<feature type="transmembrane region" description="Helical" evidence="1">
    <location>
        <begin position="146"/>
        <end position="165"/>
    </location>
</feature>
<dbReference type="EMBL" id="JAATTO010000074">
    <property type="protein sequence ID" value="MBC9983578.1"/>
    <property type="molecule type" value="Genomic_DNA"/>
</dbReference>
<feature type="transmembrane region" description="Helical" evidence="1">
    <location>
        <begin position="95"/>
        <end position="115"/>
    </location>
</feature>
<dbReference type="RefSeq" id="WP_188096568.1">
    <property type="nucleotide sequence ID" value="NZ_JAANIH010000003.1"/>
</dbReference>
<proteinExistence type="predicted"/>
<feature type="transmembrane region" description="Helical" evidence="1">
    <location>
        <begin position="65"/>
        <end position="83"/>
    </location>
</feature>
<evidence type="ECO:0000313" key="3">
    <source>
        <dbReference type="Proteomes" id="UP000639516"/>
    </source>
</evidence>
<reference evidence="2 3" key="1">
    <citation type="journal article" date="2020" name="Arch. Microbiol.">
        <title>Bradyrhizobium campsiandrae sp. nov., a nitrogen-fixing bacterial strain isolated from a native leguminous tree from the Amazon adapted to flooded conditions.</title>
        <authorList>
            <person name="Cabral Michel D."/>
            <person name="Martins da Costa E."/>
            <person name="Azarias Guimaraes A."/>
            <person name="Soares de Carvalho T."/>
            <person name="Santos de Castro Caputo P."/>
            <person name="Willems A."/>
            <person name="de Souza Moreira F.M."/>
        </authorList>
    </citation>
    <scope>NUCLEOTIDE SEQUENCE [LARGE SCALE GENOMIC DNA]</scope>
    <source>
        <strain evidence="3">INPA 384B</strain>
    </source>
</reference>
<protein>
    <recommendedName>
        <fullName evidence="4">Urea transporter</fullName>
    </recommendedName>
</protein>
<feature type="transmembrane region" description="Helical" evidence="1">
    <location>
        <begin position="177"/>
        <end position="200"/>
    </location>
</feature>
<evidence type="ECO:0008006" key="4">
    <source>
        <dbReference type="Google" id="ProtNLM"/>
    </source>
</evidence>
<feature type="transmembrane region" description="Helical" evidence="1">
    <location>
        <begin position="6"/>
        <end position="22"/>
    </location>
</feature>
<keyword evidence="3" id="KW-1185">Reference proteome</keyword>
<keyword evidence="1" id="KW-0812">Transmembrane</keyword>
<comment type="caution">
    <text evidence="2">The sequence shown here is derived from an EMBL/GenBank/DDBJ whole genome shotgun (WGS) entry which is preliminary data.</text>
</comment>
<name>A0ABR7UK77_9BRAD</name>
<evidence type="ECO:0000313" key="2">
    <source>
        <dbReference type="EMBL" id="MBC9983578.1"/>
    </source>
</evidence>
<organism evidence="2 3">
    <name type="scientific">Bradyrhizobium campsiandrae</name>
    <dbReference type="NCBI Taxonomy" id="1729892"/>
    <lineage>
        <taxon>Bacteria</taxon>
        <taxon>Pseudomonadati</taxon>
        <taxon>Pseudomonadota</taxon>
        <taxon>Alphaproteobacteria</taxon>
        <taxon>Hyphomicrobiales</taxon>
        <taxon>Nitrobacteraceae</taxon>
        <taxon>Bradyrhizobium</taxon>
    </lineage>
</organism>
<gene>
    <name evidence="2" type="ORF">HA482_35915</name>
</gene>
<evidence type="ECO:0000256" key="1">
    <source>
        <dbReference type="SAM" id="Phobius"/>
    </source>
</evidence>
<feature type="transmembrane region" description="Helical" evidence="1">
    <location>
        <begin position="121"/>
        <end position="139"/>
    </location>
</feature>
<keyword evidence="1" id="KW-0472">Membrane</keyword>
<feature type="transmembrane region" description="Helical" evidence="1">
    <location>
        <begin position="27"/>
        <end position="45"/>
    </location>
</feature>
<keyword evidence="1" id="KW-1133">Transmembrane helix</keyword>